<gene>
    <name evidence="7" type="primary">atsA_39</name>
    <name evidence="7" type="ORF">K227x_43300</name>
</gene>
<evidence type="ECO:0000256" key="5">
    <source>
        <dbReference type="SAM" id="SignalP"/>
    </source>
</evidence>
<keyword evidence="3 7" id="KW-0378">Hydrolase</keyword>
<dbReference type="InterPro" id="IPR017850">
    <property type="entry name" value="Alkaline_phosphatase_core_sf"/>
</dbReference>
<dbReference type="Pfam" id="PF00884">
    <property type="entry name" value="Sulfatase"/>
    <property type="match status" value="1"/>
</dbReference>
<dbReference type="KEGG" id="rlc:K227x_43300"/>
<name>A0A517NFN4_9BACT</name>
<protein>
    <submittedName>
        <fullName evidence="7">Arylsulfatase</fullName>
        <ecNumber evidence="7">3.1.6.1</ecNumber>
    </submittedName>
</protein>
<dbReference type="EMBL" id="CP036525">
    <property type="protein sequence ID" value="QDT05925.1"/>
    <property type="molecule type" value="Genomic_DNA"/>
</dbReference>
<dbReference type="EC" id="3.1.6.1" evidence="7"/>
<accession>A0A517NFN4</accession>
<reference evidence="7 8" key="1">
    <citation type="submission" date="2019-02" db="EMBL/GenBank/DDBJ databases">
        <title>Deep-cultivation of Planctomycetes and their phenomic and genomic characterization uncovers novel biology.</title>
        <authorList>
            <person name="Wiegand S."/>
            <person name="Jogler M."/>
            <person name="Boedeker C."/>
            <person name="Pinto D."/>
            <person name="Vollmers J."/>
            <person name="Rivas-Marin E."/>
            <person name="Kohn T."/>
            <person name="Peeters S.H."/>
            <person name="Heuer A."/>
            <person name="Rast P."/>
            <person name="Oberbeckmann S."/>
            <person name="Bunk B."/>
            <person name="Jeske O."/>
            <person name="Meyerdierks A."/>
            <person name="Storesund J.E."/>
            <person name="Kallscheuer N."/>
            <person name="Luecker S."/>
            <person name="Lage O.M."/>
            <person name="Pohl T."/>
            <person name="Merkel B.J."/>
            <person name="Hornburger P."/>
            <person name="Mueller R.-W."/>
            <person name="Bruemmer F."/>
            <person name="Labrenz M."/>
            <person name="Spormann A.M."/>
            <person name="Op den Camp H."/>
            <person name="Overmann J."/>
            <person name="Amann R."/>
            <person name="Jetten M.S.M."/>
            <person name="Mascher T."/>
            <person name="Medema M.H."/>
            <person name="Devos D.P."/>
            <person name="Kaster A.-K."/>
            <person name="Ovreas L."/>
            <person name="Rohde M."/>
            <person name="Galperin M.Y."/>
            <person name="Jogler C."/>
        </authorList>
    </citation>
    <scope>NUCLEOTIDE SEQUENCE [LARGE SCALE GENOMIC DNA]</scope>
    <source>
        <strain evidence="7 8">K22_7</strain>
    </source>
</reference>
<dbReference type="Gene3D" id="3.30.1120.10">
    <property type="match status" value="1"/>
</dbReference>
<dbReference type="CDD" id="cd16143">
    <property type="entry name" value="ARS_like"/>
    <property type="match status" value="1"/>
</dbReference>
<dbReference type="InterPro" id="IPR050738">
    <property type="entry name" value="Sulfatase"/>
</dbReference>
<dbReference type="InterPro" id="IPR024607">
    <property type="entry name" value="Sulfatase_CS"/>
</dbReference>
<dbReference type="InterPro" id="IPR000917">
    <property type="entry name" value="Sulfatase_N"/>
</dbReference>
<evidence type="ECO:0000256" key="1">
    <source>
        <dbReference type="ARBA" id="ARBA00008779"/>
    </source>
</evidence>
<sequence length="550" mass="60965" precursor="true">MRCDDAATAFLRTRGQSMNRSLCFLILLALAAQHCVCCSPDAAAADPDLTKPNIIVIYTDDQGYGDVAALNPDAKFPTPNFDRLAREGVSFTHGHSAAAVCTPSRYGLLTGRYPWRTKLKQSVMGAEGDCLIADGRMTLASLLKENGYHTAMVGKWHLGMDFPGTPSDRDWSQPVRDMPLDKGFDHFYGVPASLNYGILAWFEGRHAAVPPTLFTNKKPNARMSDYRIMPPYDRTPQETKAALKRDGFEVAPDFVDSQCLTRFTDKAIEWMDGKSADAKQGKPFFLYLPYTSPHYPVCPLPEFQGMGDCGAYGEFVIETDHHVGRVLDFLKDQGLEENTLVVFTSDNGPENHWKNSLRKYSHDSRGGFRQGKRSVYEGGHRVPFMVRWPAGIAKPSRSWERPVGQVDLLATVAEIIGVQLPDDAGEDSQSFASILRNPQATHQRLPLINNGSGTGGFRYSITDQDWKLILPTPKAKPELYNLTTDPSEKSNVADQNPKLVQSLTKQINRIIAAGRTTAGAPQPNDTGYWNDLGWMSQQQYQELGPAPGQE</sequence>
<keyword evidence="5" id="KW-0732">Signal</keyword>
<feature type="domain" description="Sulfatase N-terminal" evidence="6">
    <location>
        <begin position="52"/>
        <end position="418"/>
    </location>
</feature>
<evidence type="ECO:0000256" key="3">
    <source>
        <dbReference type="ARBA" id="ARBA00022801"/>
    </source>
</evidence>
<proteinExistence type="inferred from homology"/>
<evidence type="ECO:0000256" key="2">
    <source>
        <dbReference type="ARBA" id="ARBA00022723"/>
    </source>
</evidence>
<evidence type="ECO:0000313" key="7">
    <source>
        <dbReference type="EMBL" id="QDT05925.1"/>
    </source>
</evidence>
<comment type="similarity">
    <text evidence="1">Belongs to the sulfatase family.</text>
</comment>
<feature type="signal peptide" evidence="5">
    <location>
        <begin position="1"/>
        <end position="44"/>
    </location>
</feature>
<dbReference type="GO" id="GO:0004065">
    <property type="term" value="F:arylsulfatase activity"/>
    <property type="evidence" value="ECO:0007669"/>
    <property type="project" value="UniProtKB-EC"/>
</dbReference>
<dbReference type="Proteomes" id="UP000318538">
    <property type="component" value="Chromosome"/>
</dbReference>
<evidence type="ECO:0000313" key="8">
    <source>
        <dbReference type="Proteomes" id="UP000318538"/>
    </source>
</evidence>
<organism evidence="7 8">
    <name type="scientific">Rubripirellula lacrimiformis</name>
    <dbReference type="NCBI Taxonomy" id="1930273"/>
    <lineage>
        <taxon>Bacteria</taxon>
        <taxon>Pseudomonadati</taxon>
        <taxon>Planctomycetota</taxon>
        <taxon>Planctomycetia</taxon>
        <taxon>Pirellulales</taxon>
        <taxon>Pirellulaceae</taxon>
        <taxon>Rubripirellula</taxon>
    </lineage>
</organism>
<dbReference type="PANTHER" id="PTHR42693:SF53">
    <property type="entry name" value="ENDO-4-O-SULFATASE"/>
    <property type="match status" value="1"/>
</dbReference>
<dbReference type="PANTHER" id="PTHR42693">
    <property type="entry name" value="ARYLSULFATASE FAMILY MEMBER"/>
    <property type="match status" value="1"/>
</dbReference>
<evidence type="ECO:0000259" key="6">
    <source>
        <dbReference type="Pfam" id="PF00884"/>
    </source>
</evidence>
<dbReference type="PROSITE" id="PS00523">
    <property type="entry name" value="SULFATASE_1"/>
    <property type="match status" value="1"/>
</dbReference>
<dbReference type="PROSITE" id="PS00149">
    <property type="entry name" value="SULFATASE_2"/>
    <property type="match status" value="1"/>
</dbReference>
<dbReference type="SUPFAM" id="SSF53649">
    <property type="entry name" value="Alkaline phosphatase-like"/>
    <property type="match status" value="1"/>
</dbReference>
<keyword evidence="8" id="KW-1185">Reference proteome</keyword>
<keyword evidence="2" id="KW-0479">Metal-binding</keyword>
<keyword evidence="4" id="KW-0106">Calcium</keyword>
<dbReference type="GO" id="GO:0046872">
    <property type="term" value="F:metal ion binding"/>
    <property type="evidence" value="ECO:0007669"/>
    <property type="project" value="UniProtKB-KW"/>
</dbReference>
<dbReference type="Gene3D" id="3.40.720.10">
    <property type="entry name" value="Alkaline Phosphatase, subunit A"/>
    <property type="match status" value="1"/>
</dbReference>
<feature type="chain" id="PRO_5021903267" evidence="5">
    <location>
        <begin position="45"/>
        <end position="550"/>
    </location>
</feature>
<dbReference type="AlphaFoldDB" id="A0A517NFN4"/>
<evidence type="ECO:0000256" key="4">
    <source>
        <dbReference type="ARBA" id="ARBA00022837"/>
    </source>
</evidence>